<dbReference type="GO" id="GO:0016747">
    <property type="term" value="F:acyltransferase activity, transferring groups other than amino-acyl groups"/>
    <property type="evidence" value="ECO:0007669"/>
    <property type="project" value="InterPro"/>
</dbReference>
<dbReference type="Gene3D" id="3.40.630.30">
    <property type="match status" value="1"/>
</dbReference>
<evidence type="ECO:0000256" key="3">
    <source>
        <dbReference type="SAM" id="MobiDB-lite"/>
    </source>
</evidence>
<dbReference type="PANTHER" id="PTHR43877">
    <property type="entry name" value="AMINOALKYLPHOSPHONATE N-ACETYLTRANSFERASE-RELATED-RELATED"/>
    <property type="match status" value="1"/>
</dbReference>
<keyword evidence="6" id="KW-1185">Reference proteome</keyword>
<keyword evidence="1 5" id="KW-0808">Transferase</keyword>
<sequence>MDLLDSGIEIEFLGFGDPGAAGPELAAQVASVTRAAFAGSDPLPGLPEPDGASESAAVVAADLAQGAGLWVARDTDGRLLGSVRSLAKKQDAWEVRRLGVAPRALGTGLGRRLVRALENSAAAAGVGRVVLDAVVERGNPQVYSALGYRTVNYLPNPDKPLSEVSMERRPAEDPAPVPHPLPTGTLPRGSALVDWFTCGKRTAAVLGRHTDGDEFGGMPARREAAERALGPVRYAGTDAWSGGADALAHWRRALATGSDGVHGDLLTFRRTAAEVGAYLMPRTVVPEVLALCRRYERA</sequence>
<dbReference type="InterPro" id="IPR050832">
    <property type="entry name" value="Bact_Acetyltransf"/>
</dbReference>
<dbReference type="InterPro" id="IPR016181">
    <property type="entry name" value="Acyl_CoA_acyltransferase"/>
</dbReference>
<feature type="region of interest" description="Disordered" evidence="3">
    <location>
        <begin position="159"/>
        <end position="184"/>
    </location>
</feature>
<dbReference type="CDD" id="cd04301">
    <property type="entry name" value="NAT_SF"/>
    <property type="match status" value="1"/>
</dbReference>
<organism evidence="5 6">
    <name type="scientific">Streptomyces triticagri</name>
    <dbReference type="NCBI Taxonomy" id="2293568"/>
    <lineage>
        <taxon>Bacteria</taxon>
        <taxon>Bacillati</taxon>
        <taxon>Actinomycetota</taxon>
        <taxon>Actinomycetes</taxon>
        <taxon>Kitasatosporales</taxon>
        <taxon>Streptomycetaceae</taxon>
        <taxon>Streptomyces</taxon>
    </lineage>
</organism>
<dbReference type="PROSITE" id="PS51186">
    <property type="entry name" value="GNAT"/>
    <property type="match status" value="1"/>
</dbReference>
<evidence type="ECO:0000256" key="2">
    <source>
        <dbReference type="ARBA" id="ARBA00023315"/>
    </source>
</evidence>
<comment type="caution">
    <text evidence="5">The sequence shown here is derived from an EMBL/GenBank/DDBJ whole genome shotgun (WGS) entry which is preliminary data.</text>
</comment>
<dbReference type="Proteomes" id="UP000263094">
    <property type="component" value="Unassembled WGS sequence"/>
</dbReference>
<evidence type="ECO:0000259" key="4">
    <source>
        <dbReference type="PROSITE" id="PS51186"/>
    </source>
</evidence>
<name>A0A372M3L7_9ACTN</name>
<reference evidence="5 6" key="1">
    <citation type="submission" date="2018-08" db="EMBL/GenBank/DDBJ databases">
        <title>Isolation, diversity and antifungal activity of Actinobacteria from wheat.</title>
        <authorList>
            <person name="Han C."/>
        </authorList>
    </citation>
    <scope>NUCLEOTIDE SEQUENCE [LARGE SCALE GENOMIC DNA]</scope>
    <source>
        <strain evidence="5 6">NEAU-YY421</strain>
    </source>
</reference>
<dbReference type="SUPFAM" id="SSF55729">
    <property type="entry name" value="Acyl-CoA N-acyltransferases (Nat)"/>
    <property type="match status" value="1"/>
</dbReference>
<dbReference type="OrthoDB" id="4239841at2"/>
<dbReference type="PANTHER" id="PTHR43877:SF2">
    <property type="entry name" value="AMINOALKYLPHOSPHONATE N-ACETYLTRANSFERASE-RELATED"/>
    <property type="match status" value="1"/>
</dbReference>
<keyword evidence="2" id="KW-0012">Acyltransferase</keyword>
<evidence type="ECO:0000313" key="5">
    <source>
        <dbReference type="EMBL" id="RFU85220.1"/>
    </source>
</evidence>
<dbReference type="Pfam" id="PF00583">
    <property type="entry name" value="Acetyltransf_1"/>
    <property type="match status" value="1"/>
</dbReference>
<evidence type="ECO:0000313" key="6">
    <source>
        <dbReference type="Proteomes" id="UP000263094"/>
    </source>
</evidence>
<accession>A0A372M3L7</accession>
<gene>
    <name evidence="5" type="ORF">DY218_18565</name>
</gene>
<dbReference type="AlphaFoldDB" id="A0A372M3L7"/>
<dbReference type="RefSeq" id="WP_128557181.1">
    <property type="nucleotide sequence ID" value="NZ_QUAK01000100.1"/>
</dbReference>
<dbReference type="InterPro" id="IPR000182">
    <property type="entry name" value="GNAT_dom"/>
</dbReference>
<feature type="domain" description="N-acetyltransferase" evidence="4">
    <location>
        <begin position="27"/>
        <end position="171"/>
    </location>
</feature>
<dbReference type="EMBL" id="QUAK01000100">
    <property type="protein sequence ID" value="RFU85220.1"/>
    <property type="molecule type" value="Genomic_DNA"/>
</dbReference>
<proteinExistence type="predicted"/>
<evidence type="ECO:0000256" key="1">
    <source>
        <dbReference type="ARBA" id="ARBA00022679"/>
    </source>
</evidence>
<protein>
    <submittedName>
        <fullName evidence="5">GNAT family N-acetyltransferase</fullName>
    </submittedName>
</protein>